<sequence length="105" mass="11547">MFTHTCPHTDTTHTFTNTFAIASNLSPPSVFLSSVCTLEASVLLSFCCLLFFSSFSSVLPLLLSLDNYSLVSLIYAKPFMPLENFSSSNTSRCAPKYVSYKPCVP</sequence>
<keyword evidence="1" id="KW-0812">Transmembrane</keyword>
<dbReference type="EMBL" id="JAHUTI010031394">
    <property type="protein sequence ID" value="MED6242639.1"/>
    <property type="molecule type" value="Genomic_DNA"/>
</dbReference>
<evidence type="ECO:0000313" key="3">
    <source>
        <dbReference type="Proteomes" id="UP001345963"/>
    </source>
</evidence>
<name>A0ABU7AYF2_9TELE</name>
<keyword evidence="1" id="KW-0472">Membrane</keyword>
<reference evidence="2 3" key="1">
    <citation type="submission" date="2021-07" db="EMBL/GenBank/DDBJ databases">
        <authorList>
            <person name="Palmer J.M."/>
        </authorList>
    </citation>
    <scope>NUCLEOTIDE SEQUENCE [LARGE SCALE GENOMIC DNA]</scope>
    <source>
        <strain evidence="2 3">AT_MEX2019</strain>
        <tissue evidence="2">Muscle</tissue>
    </source>
</reference>
<gene>
    <name evidence="2" type="ORF">ATANTOWER_007640</name>
</gene>
<keyword evidence="1" id="KW-1133">Transmembrane helix</keyword>
<feature type="transmembrane region" description="Helical" evidence="1">
    <location>
        <begin position="42"/>
        <end position="63"/>
    </location>
</feature>
<keyword evidence="3" id="KW-1185">Reference proteome</keyword>
<evidence type="ECO:0000256" key="1">
    <source>
        <dbReference type="SAM" id="Phobius"/>
    </source>
</evidence>
<accession>A0ABU7AYF2</accession>
<proteinExistence type="predicted"/>
<evidence type="ECO:0000313" key="2">
    <source>
        <dbReference type="EMBL" id="MED6242639.1"/>
    </source>
</evidence>
<dbReference type="Proteomes" id="UP001345963">
    <property type="component" value="Unassembled WGS sequence"/>
</dbReference>
<organism evidence="2 3">
    <name type="scientific">Ataeniobius toweri</name>
    <dbReference type="NCBI Taxonomy" id="208326"/>
    <lineage>
        <taxon>Eukaryota</taxon>
        <taxon>Metazoa</taxon>
        <taxon>Chordata</taxon>
        <taxon>Craniata</taxon>
        <taxon>Vertebrata</taxon>
        <taxon>Euteleostomi</taxon>
        <taxon>Actinopterygii</taxon>
        <taxon>Neopterygii</taxon>
        <taxon>Teleostei</taxon>
        <taxon>Neoteleostei</taxon>
        <taxon>Acanthomorphata</taxon>
        <taxon>Ovalentaria</taxon>
        <taxon>Atherinomorphae</taxon>
        <taxon>Cyprinodontiformes</taxon>
        <taxon>Goodeidae</taxon>
        <taxon>Ataeniobius</taxon>
    </lineage>
</organism>
<protein>
    <submittedName>
        <fullName evidence="2">Uncharacterized protein</fullName>
    </submittedName>
</protein>
<comment type="caution">
    <text evidence="2">The sequence shown here is derived from an EMBL/GenBank/DDBJ whole genome shotgun (WGS) entry which is preliminary data.</text>
</comment>